<dbReference type="EMBL" id="ATMH01003980">
    <property type="protein sequence ID" value="EPY30611.1"/>
    <property type="molecule type" value="Genomic_DNA"/>
</dbReference>
<evidence type="ECO:0000313" key="2">
    <source>
        <dbReference type="EMBL" id="EPY30611.1"/>
    </source>
</evidence>
<organism evidence="2 3">
    <name type="scientific">Strigomonas culicis</name>
    <dbReference type="NCBI Taxonomy" id="28005"/>
    <lineage>
        <taxon>Eukaryota</taxon>
        <taxon>Discoba</taxon>
        <taxon>Euglenozoa</taxon>
        <taxon>Kinetoplastea</taxon>
        <taxon>Metakinetoplastina</taxon>
        <taxon>Trypanosomatida</taxon>
        <taxon>Trypanosomatidae</taxon>
        <taxon>Strigomonadinae</taxon>
        <taxon>Strigomonas</taxon>
    </lineage>
</organism>
<evidence type="ECO:0000313" key="1">
    <source>
        <dbReference type="EMBL" id="EPY29492.1"/>
    </source>
</evidence>
<protein>
    <submittedName>
        <fullName evidence="2">Uncharacterized protein</fullName>
    </submittedName>
</protein>
<name>S9VU11_9TRYP</name>
<accession>S9VU11</accession>
<dbReference type="OrthoDB" id="275709at2759"/>
<reference evidence="2 3" key="1">
    <citation type="journal article" date="2013" name="PLoS ONE">
        <title>Predicting the Proteins of Angomonas deanei, Strigomonas culicis and Their Respective Endosymbionts Reveals New Aspects of the Trypanosomatidae Family.</title>
        <authorList>
            <person name="Motta M.C."/>
            <person name="Martins A.C."/>
            <person name="de Souza S.S."/>
            <person name="Catta-Preta C.M."/>
            <person name="Silva R."/>
            <person name="Klein C.C."/>
            <person name="de Almeida L.G."/>
            <person name="de Lima Cunha O."/>
            <person name="Ciapina L.P."/>
            <person name="Brocchi M."/>
            <person name="Colabardini A.C."/>
            <person name="de Araujo Lima B."/>
            <person name="Machado C.R."/>
            <person name="de Almeida Soares C.M."/>
            <person name="Probst C.M."/>
            <person name="de Menezes C.B."/>
            <person name="Thompson C.E."/>
            <person name="Bartholomeu D.C."/>
            <person name="Gradia D.F."/>
            <person name="Pavoni D.P."/>
            <person name="Grisard E.C."/>
            <person name="Fantinatti-Garboggini F."/>
            <person name="Marchini F.K."/>
            <person name="Rodrigues-Luiz G.F."/>
            <person name="Wagner G."/>
            <person name="Goldman G.H."/>
            <person name="Fietto J.L."/>
            <person name="Elias M.C."/>
            <person name="Goldman M.H."/>
            <person name="Sagot M.F."/>
            <person name="Pereira M."/>
            <person name="Stoco P.H."/>
            <person name="de Mendonca-Neto R.P."/>
            <person name="Teixeira S.M."/>
            <person name="Maciel T.E."/>
            <person name="de Oliveira Mendes T.A."/>
            <person name="Urmenyi T.P."/>
            <person name="de Souza W."/>
            <person name="Schenkman S."/>
            <person name="de Vasconcelos A.T."/>
        </authorList>
    </citation>
    <scope>NUCLEOTIDE SEQUENCE [LARGE SCALE GENOMIC DNA]</scope>
</reference>
<keyword evidence="3" id="KW-1185">Reference proteome</keyword>
<dbReference type="AlphaFoldDB" id="S9VU11"/>
<gene>
    <name evidence="2" type="ORF">STCU_03980</name>
    <name evidence="1" type="ORF">STCU_04529</name>
</gene>
<proteinExistence type="predicted"/>
<dbReference type="EMBL" id="ATMH01004529">
    <property type="protein sequence ID" value="EPY29492.1"/>
    <property type="molecule type" value="Genomic_DNA"/>
</dbReference>
<comment type="caution">
    <text evidence="2">The sequence shown here is derived from an EMBL/GenBank/DDBJ whole genome shotgun (WGS) entry which is preliminary data.</text>
</comment>
<sequence length="129" mass="15613">MSSWTPQQLCYRSIMRALRAAYFHDRARLFWARHRVLVEMYKYARVTDEEQIRLLVGIGNEIAAFAEHYMKMDVARIVRYNDAMVKLPVEKAKKFRSEYLLSEKQHESWCKQRIRGILERRPPPPYPFY</sequence>
<reference evidence="2" key="2">
    <citation type="submission" date="2013-03" db="EMBL/GenBank/DDBJ databases">
        <authorList>
            <person name="Motta M.C.M."/>
            <person name="Martins A.C.A."/>
            <person name="Preta C.M.C.C."/>
            <person name="Silva R."/>
            <person name="de Souza S.S."/>
            <person name="Klein C.C."/>
            <person name="de Almeida L.G.P."/>
            <person name="Cunha O.L."/>
            <person name="Colabardini A.C."/>
            <person name="Lima B.A."/>
            <person name="Machado C.R."/>
            <person name="Soares C.M.A."/>
            <person name="de Menezes C.B.A."/>
            <person name="Bartolomeu D.C."/>
            <person name="Grisard E.C."/>
            <person name="Fantinatti-Garboggini F."/>
            <person name="Rodrigues-Luiz G.F."/>
            <person name="Wagner G."/>
            <person name="Goldman G.H."/>
            <person name="Fietto J.L.R."/>
            <person name="Ciapina L.P."/>
            <person name="Brocchi M."/>
            <person name="Elias M.C."/>
            <person name="Goldman M.H.S."/>
            <person name="Sagot M.-F."/>
            <person name="Pereira M."/>
            <person name="Stoco P.H."/>
            <person name="Teixeira S.M.R."/>
            <person name="de Mendonca-Neto R.P."/>
            <person name="Maciel T.E.F."/>
            <person name="Mendes T.A.O."/>
            <person name="Urmenyi T.P."/>
            <person name="Teixeira M.M.G."/>
            <person name="de Camargo E.F.P."/>
            <person name="de Sousa W."/>
            <person name="Schenkman S."/>
            <person name="de Vasconcelos A.T.R."/>
        </authorList>
    </citation>
    <scope>NUCLEOTIDE SEQUENCE</scope>
</reference>
<evidence type="ECO:0000313" key="3">
    <source>
        <dbReference type="Proteomes" id="UP000015354"/>
    </source>
</evidence>
<dbReference type="Proteomes" id="UP000015354">
    <property type="component" value="Unassembled WGS sequence"/>
</dbReference>